<evidence type="ECO:0000256" key="1">
    <source>
        <dbReference type="ARBA" id="ARBA00000085"/>
    </source>
</evidence>
<feature type="domain" description="Response regulatory" evidence="14">
    <location>
        <begin position="548"/>
        <end position="663"/>
    </location>
</feature>
<keyword evidence="5 12" id="KW-0597">Phosphoprotein</keyword>
<dbReference type="GO" id="GO:0000155">
    <property type="term" value="F:phosphorelay sensor kinase activity"/>
    <property type="evidence" value="ECO:0007669"/>
    <property type="project" value="InterPro"/>
</dbReference>
<keyword evidence="6" id="KW-0808">Transferase</keyword>
<dbReference type="SMART" id="SM00448">
    <property type="entry name" value="REC"/>
    <property type="match status" value="1"/>
</dbReference>
<dbReference type="InterPro" id="IPR003661">
    <property type="entry name" value="HisK_dim/P_dom"/>
</dbReference>
<evidence type="ECO:0000256" key="7">
    <source>
        <dbReference type="ARBA" id="ARBA00022741"/>
    </source>
</evidence>
<dbReference type="OrthoDB" id="9796457at2"/>
<dbReference type="PROSITE" id="PS50113">
    <property type="entry name" value="PAC"/>
    <property type="match status" value="1"/>
</dbReference>
<keyword evidence="10" id="KW-0902">Two-component regulatory system</keyword>
<sequence length="671" mass="76927">MVEKCLQAEILLELVFSISFEKEEELILKKTMPLYLRKLNCFLAGVLKKDNEGLCELMTIPIVASQSDEWASVLAYFCSLDIDPGQECPKYVLNDHYYYSFCLHGYGMLILGRNKAFDHFFVKELQNTVNYLGRVLIQANEIKRRELAEDKLRESEFRLSLLMQESPRIMEVYDRNGCQVIVNKAYEKFWGVEAAETINQFNVLESEDVREMGMKEYILRAYQGETIIVPEYLFRLKSQFNGIDRNCDKWLSSSIYPLHNKKGEVEYIVVTHEDITERKEAEKALMIAKERAEESDRLKSAFLANMSHEIRTPMNGILGFTNLLKRPMLGASEQQEYIELIEKSGARMLAVINDLIDISKIESGQMEITISPININALIHDVYSFFKSNADEKNLQFSLSKLLPLEEIQSNTDKEKLLAILMNLVNNAIKYTSKGYVEIQVEKKEDCFVFCVKDSGIGIHPKRQKAIFDRFIQADIGNQRAFEGTGLGLSISKAYVEMLGGKIWLESELGKGSIFYFSLPCNVKADDTNDYKLTPLTDRSTFENEKLNVLIVDDDKVSRNLMATQIKQICKDIIFAKNGIEALNLFNANPHLDLILMDMKMPLLDGYDTTREIRKTNQDVIIIAQTALGLIGDREKSIEVGCNDYIAKPILKDELLFLINRCFNRYKIGSK</sequence>
<keyword evidence="8" id="KW-0418">Kinase</keyword>
<dbReference type="CDD" id="cd00130">
    <property type="entry name" value="PAS"/>
    <property type="match status" value="1"/>
</dbReference>
<dbReference type="PRINTS" id="PR00344">
    <property type="entry name" value="BCTRLSENSOR"/>
</dbReference>
<dbReference type="CDD" id="cd16922">
    <property type="entry name" value="HATPase_EvgS-ArcB-TorS-like"/>
    <property type="match status" value="1"/>
</dbReference>
<organism evidence="16 17">
    <name type="scientific">Ancylomarina subtilis</name>
    <dbReference type="NCBI Taxonomy" id="1639035"/>
    <lineage>
        <taxon>Bacteria</taxon>
        <taxon>Pseudomonadati</taxon>
        <taxon>Bacteroidota</taxon>
        <taxon>Bacteroidia</taxon>
        <taxon>Marinilabiliales</taxon>
        <taxon>Marinifilaceae</taxon>
        <taxon>Ancylomarina</taxon>
    </lineage>
</organism>
<dbReference type="Pfam" id="PF00512">
    <property type="entry name" value="HisKA"/>
    <property type="match status" value="1"/>
</dbReference>
<keyword evidence="7" id="KW-0547">Nucleotide-binding</keyword>
<accession>A0A4V2FT06</accession>
<dbReference type="GO" id="GO:0005886">
    <property type="term" value="C:plasma membrane"/>
    <property type="evidence" value="ECO:0007669"/>
    <property type="project" value="UniProtKB-SubCell"/>
</dbReference>
<feature type="modified residue" description="4-aspartylphosphate" evidence="12">
    <location>
        <position position="598"/>
    </location>
</feature>
<evidence type="ECO:0000256" key="3">
    <source>
        <dbReference type="ARBA" id="ARBA00012438"/>
    </source>
</evidence>
<comment type="catalytic activity">
    <reaction evidence="1">
        <text>ATP + protein L-histidine = ADP + protein N-phospho-L-histidine.</text>
        <dbReference type="EC" id="2.7.13.3"/>
    </reaction>
</comment>
<dbReference type="Gene3D" id="1.10.287.130">
    <property type="match status" value="1"/>
</dbReference>
<dbReference type="InterPro" id="IPR005467">
    <property type="entry name" value="His_kinase_dom"/>
</dbReference>
<keyword evidence="9" id="KW-0067">ATP-binding</keyword>
<dbReference type="SUPFAM" id="SSF47384">
    <property type="entry name" value="Homodimeric domain of signal transducing histidine kinase"/>
    <property type="match status" value="1"/>
</dbReference>
<name>A0A4V2FT06_9BACT</name>
<reference evidence="16 17" key="1">
    <citation type="submission" date="2019-02" db="EMBL/GenBank/DDBJ databases">
        <title>Genomic Encyclopedia of Type Strains, Phase IV (KMG-IV): sequencing the most valuable type-strain genomes for metagenomic binning, comparative biology and taxonomic classification.</title>
        <authorList>
            <person name="Goeker M."/>
        </authorList>
    </citation>
    <scope>NUCLEOTIDE SEQUENCE [LARGE SCALE GENOMIC DNA]</scope>
    <source>
        <strain evidence="16 17">DSM 28825</strain>
    </source>
</reference>
<keyword evidence="11" id="KW-0472">Membrane</keyword>
<dbReference type="SMART" id="SM00387">
    <property type="entry name" value="HATPase_c"/>
    <property type="match status" value="1"/>
</dbReference>
<dbReference type="EC" id="2.7.13.3" evidence="3"/>
<dbReference type="InterPro" id="IPR036890">
    <property type="entry name" value="HATPase_C_sf"/>
</dbReference>
<evidence type="ECO:0000256" key="4">
    <source>
        <dbReference type="ARBA" id="ARBA00022475"/>
    </source>
</evidence>
<protein>
    <recommendedName>
        <fullName evidence="3">histidine kinase</fullName>
        <ecNumber evidence="3">2.7.13.3</ecNumber>
    </recommendedName>
</protein>
<dbReference type="FunFam" id="3.30.565.10:FF:000023">
    <property type="entry name" value="PAS domain-containing sensor histidine kinase"/>
    <property type="match status" value="1"/>
</dbReference>
<keyword evidence="17" id="KW-1185">Reference proteome</keyword>
<dbReference type="SUPFAM" id="SSF52172">
    <property type="entry name" value="CheY-like"/>
    <property type="match status" value="1"/>
</dbReference>
<dbReference type="Gene3D" id="3.40.50.2300">
    <property type="match status" value="1"/>
</dbReference>
<dbReference type="Proteomes" id="UP000293562">
    <property type="component" value="Unassembled WGS sequence"/>
</dbReference>
<dbReference type="RefSeq" id="WP_130306153.1">
    <property type="nucleotide sequence ID" value="NZ_SHKN01000001.1"/>
</dbReference>
<dbReference type="AlphaFoldDB" id="A0A4V2FT06"/>
<evidence type="ECO:0000256" key="10">
    <source>
        <dbReference type="ARBA" id="ARBA00023012"/>
    </source>
</evidence>
<evidence type="ECO:0000256" key="8">
    <source>
        <dbReference type="ARBA" id="ARBA00022777"/>
    </source>
</evidence>
<dbReference type="InterPro" id="IPR001789">
    <property type="entry name" value="Sig_transdc_resp-reg_receiver"/>
</dbReference>
<dbReference type="InterPro" id="IPR004358">
    <property type="entry name" value="Sig_transdc_His_kin-like_C"/>
</dbReference>
<evidence type="ECO:0000256" key="12">
    <source>
        <dbReference type="PROSITE-ProRule" id="PRU00169"/>
    </source>
</evidence>
<evidence type="ECO:0000256" key="2">
    <source>
        <dbReference type="ARBA" id="ARBA00004236"/>
    </source>
</evidence>
<dbReference type="CDD" id="cd17546">
    <property type="entry name" value="REC_hyHK_CKI1_RcsC-like"/>
    <property type="match status" value="1"/>
</dbReference>
<feature type="domain" description="PAC" evidence="15">
    <location>
        <begin position="230"/>
        <end position="287"/>
    </location>
</feature>
<evidence type="ECO:0000259" key="14">
    <source>
        <dbReference type="PROSITE" id="PS50110"/>
    </source>
</evidence>
<feature type="domain" description="Histidine kinase" evidence="13">
    <location>
        <begin position="305"/>
        <end position="523"/>
    </location>
</feature>
<comment type="subcellular location">
    <subcellularLocation>
        <location evidence="2">Cell membrane</location>
    </subcellularLocation>
</comment>
<dbReference type="InterPro" id="IPR036097">
    <property type="entry name" value="HisK_dim/P_sf"/>
</dbReference>
<dbReference type="PROSITE" id="PS50109">
    <property type="entry name" value="HIS_KIN"/>
    <property type="match status" value="1"/>
</dbReference>
<dbReference type="GO" id="GO:0005524">
    <property type="term" value="F:ATP binding"/>
    <property type="evidence" value="ECO:0007669"/>
    <property type="project" value="UniProtKB-KW"/>
</dbReference>
<evidence type="ECO:0000256" key="6">
    <source>
        <dbReference type="ARBA" id="ARBA00022679"/>
    </source>
</evidence>
<dbReference type="InterPro" id="IPR011006">
    <property type="entry name" value="CheY-like_superfamily"/>
</dbReference>
<dbReference type="Gene3D" id="3.30.450.20">
    <property type="entry name" value="PAS domain"/>
    <property type="match status" value="1"/>
</dbReference>
<dbReference type="SUPFAM" id="SSF55874">
    <property type="entry name" value="ATPase domain of HSP90 chaperone/DNA topoisomerase II/histidine kinase"/>
    <property type="match status" value="1"/>
</dbReference>
<evidence type="ECO:0000313" key="17">
    <source>
        <dbReference type="Proteomes" id="UP000293562"/>
    </source>
</evidence>
<dbReference type="InterPro" id="IPR000700">
    <property type="entry name" value="PAS-assoc_C"/>
</dbReference>
<dbReference type="Gene3D" id="3.30.565.10">
    <property type="entry name" value="Histidine kinase-like ATPase, C-terminal domain"/>
    <property type="match status" value="1"/>
</dbReference>
<dbReference type="PANTHER" id="PTHR45339">
    <property type="entry name" value="HYBRID SIGNAL TRANSDUCTION HISTIDINE KINASE J"/>
    <property type="match status" value="1"/>
</dbReference>
<proteinExistence type="predicted"/>
<evidence type="ECO:0000259" key="13">
    <source>
        <dbReference type="PROSITE" id="PS50109"/>
    </source>
</evidence>
<dbReference type="InterPro" id="IPR000014">
    <property type="entry name" value="PAS"/>
</dbReference>
<dbReference type="PANTHER" id="PTHR45339:SF1">
    <property type="entry name" value="HYBRID SIGNAL TRANSDUCTION HISTIDINE KINASE J"/>
    <property type="match status" value="1"/>
</dbReference>
<dbReference type="CDD" id="cd00082">
    <property type="entry name" value="HisKA"/>
    <property type="match status" value="1"/>
</dbReference>
<evidence type="ECO:0000313" key="16">
    <source>
        <dbReference type="EMBL" id="RZT96255.1"/>
    </source>
</evidence>
<evidence type="ECO:0000259" key="15">
    <source>
        <dbReference type="PROSITE" id="PS50113"/>
    </source>
</evidence>
<dbReference type="PROSITE" id="PS50110">
    <property type="entry name" value="RESPONSE_REGULATORY"/>
    <property type="match status" value="1"/>
</dbReference>
<dbReference type="NCBIfam" id="TIGR00229">
    <property type="entry name" value="sensory_box"/>
    <property type="match status" value="1"/>
</dbReference>
<keyword evidence="4" id="KW-1003">Cell membrane</keyword>
<dbReference type="Pfam" id="PF02518">
    <property type="entry name" value="HATPase_c"/>
    <property type="match status" value="1"/>
</dbReference>
<evidence type="ECO:0000256" key="9">
    <source>
        <dbReference type="ARBA" id="ARBA00022840"/>
    </source>
</evidence>
<dbReference type="EMBL" id="SHKN01000001">
    <property type="protein sequence ID" value="RZT96255.1"/>
    <property type="molecule type" value="Genomic_DNA"/>
</dbReference>
<gene>
    <name evidence="16" type="ORF">EV201_0891</name>
</gene>
<dbReference type="Pfam" id="PF00072">
    <property type="entry name" value="Response_reg"/>
    <property type="match status" value="1"/>
</dbReference>
<dbReference type="SMART" id="SM00388">
    <property type="entry name" value="HisKA"/>
    <property type="match status" value="1"/>
</dbReference>
<dbReference type="SUPFAM" id="SSF55785">
    <property type="entry name" value="PYP-like sensor domain (PAS domain)"/>
    <property type="match status" value="1"/>
</dbReference>
<dbReference type="InterPro" id="IPR003594">
    <property type="entry name" value="HATPase_dom"/>
</dbReference>
<comment type="caution">
    <text evidence="16">The sequence shown here is derived from an EMBL/GenBank/DDBJ whole genome shotgun (WGS) entry which is preliminary data.</text>
</comment>
<dbReference type="InterPro" id="IPR035965">
    <property type="entry name" value="PAS-like_dom_sf"/>
</dbReference>
<evidence type="ECO:0000256" key="5">
    <source>
        <dbReference type="ARBA" id="ARBA00022553"/>
    </source>
</evidence>
<evidence type="ECO:0000256" key="11">
    <source>
        <dbReference type="ARBA" id="ARBA00023136"/>
    </source>
</evidence>